<protein>
    <submittedName>
        <fullName evidence="5">Pectate lyase</fullName>
    </submittedName>
</protein>
<dbReference type="InterPro" id="IPR052063">
    <property type="entry name" value="Polysaccharide_Lyase_1"/>
</dbReference>
<gene>
    <name evidence="5" type="ORF">B7Y86_04750</name>
</gene>
<keyword evidence="1" id="KW-0479">Metal-binding</keyword>
<comment type="caution">
    <text evidence="5">The sequence shown here is derived from an EMBL/GenBank/DDBJ whole genome shotgun (WGS) entry which is preliminary data.</text>
</comment>
<evidence type="ECO:0000256" key="2">
    <source>
        <dbReference type="ARBA" id="ARBA00023180"/>
    </source>
</evidence>
<dbReference type="GO" id="GO:0046872">
    <property type="term" value="F:metal ion binding"/>
    <property type="evidence" value="ECO:0007669"/>
    <property type="project" value="UniProtKB-KW"/>
</dbReference>
<dbReference type="PROSITE" id="PS51257">
    <property type="entry name" value="PROKAR_LIPOPROTEIN"/>
    <property type="match status" value="1"/>
</dbReference>
<evidence type="ECO:0000313" key="6">
    <source>
        <dbReference type="Proteomes" id="UP000216147"/>
    </source>
</evidence>
<dbReference type="InterPro" id="IPR012334">
    <property type="entry name" value="Pectin_lyas_fold"/>
</dbReference>
<dbReference type="Gene3D" id="2.160.20.10">
    <property type="entry name" value="Single-stranded right-handed beta-helix, Pectin lyase-like"/>
    <property type="match status" value="1"/>
</dbReference>
<feature type="chain" id="PRO_5012604333" evidence="4">
    <location>
        <begin position="35"/>
        <end position="455"/>
    </location>
</feature>
<feature type="region of interest" description="Disordered" evidence="3">
    <location>
        <begin position="397"/>
        <end position="444"/>
    </location>
</feature>
<dbReference type="SUPFAM" id="SSF51126">
    <property type="entry name" value="Pectin lyase-like"/>
    <property type="match status" value="1"/>
</dbReference>
<sequence length="455" mass="47490">MKTHLATRLAQASVAAGILATAAGCATAAAPAQADPTVVVAFPGALGAGREAVGGRGGAVLRVTNLNDSGPGSLRAAVEADGARTVVFDIGGTLRLATPLRIREPRITIAGQTAPGGGITLRGQPLLISADDVVVRYIRSRLGDEDGVETDAITIDRGQRIILDHVSASWSVDETLSIGSRDRVIDAVTVQWSIIAESLNLSAHSKGDHGYGSLVRGNRGARFTFHHNLWAAHRARMPRPGNYLTPDIDPVGPRFEFSNNVFYDWGQGHAGYNSDKDPATVSTYVFAGNAYRRGPDSTGAVIFEEESTAAHAWFEGNSIDGVVPADPWEPVTGDDTPGYRLTALPDWAMGATGTADQAFASVLAGAGASHARDAVDTRIVAGVVDGTGRIINSQAEVGGWPDLAPGTPWTDTDADGMPDAWETAHGLDPASPDGAADRDGDGFTNLEDWLNSLAT</sequence>
<dbReference type="GO" id="GO:0016829">
    <property type="term" value="F:lyase activity"/>
    <property type="evidence" value="ECO:0007669"/>
    <property type="project" value="UniProtKB-KW"/>
</dbReference>
<keyword evidence="2" id="KW-0325">Glycoprotein</keyword>
<keyword evidence="5" id="KW-0456">Lyase</keyword>
<accession>A0A258HLN0</accession>
<dbReference type="PANTHER" id="PTHR42970:SF1">
    <property type="entry name" value="PECTATE LYASE C-RELATED"/>
    <property type="match status" value="1"/>
</dbReference>
<evidence type="ECO:0000256" key="4">
    <source>
        <dbReference type="SAM" id="SignalP"/>
    </source>
</evidence>
<dbReference type="AlphaFoldDB" id="A0A258HLN0"/>
<name>A0A258HLN0_9CAUL</name>
<organism evidence="5 6">
    <name type="scientific">Brevundimonas subvibrioides</name>
    <dbReference type="NCBI Taxonomy" id="74313"/>
    <lineage>
        <taxon>Bacteria</taxon>
        <taxon>Pseudomonadati</taxon>
        <taxon>Pseudomonadota</taxon>
        <taxon>Alphaproteobacteria</taxon>
        <taxon>Caulobacterales</taxon>
        <taxon>Caulobacteraceae</taxon>
        <taxon>Brevundimonas</taxon>
    </lineage>
</organism>
<dbReference type="InterPro" id="IPR011050">
    <property type="entry name" value="Pectin_lyase_fold/virulence"/>
</dbReference>
<evidence type="ECO:0000256" key="1">
    <source>
        <dbReference type="ARBA" id="ARBA00022723"/>
    </source>
</evidence>
<proteinExistence type="predicted"/>
<reference evidence="5 6" key="1">
    <citation type="submission" date="2017-03" db="EMBL/GenBank/DDBJ databases">
        <title>Lifting the veil on microbial sulfur biogeochemistry in mining wastewaters.</title>
        <authorList>
            <person name="Kantor R.S."/>
            <person name="Colenbrander Nelson T."/>
            <person name="Marshall S."/>
            <person name="Bennett D."/>
            <person name="Apte S."/>
            <person name="Camacho D."/>
            <person name="Thomas B.C."/>
            <person name="Warren L.A."/>
            <person name="Banfield J.F."/>
        </authorList>
    </citation>
    <scope>NUCLEOTIDE SEQUENCE [LARGE SCALE GENOMIC DNA]</scope>
    <source>
        <strain evidence="5">32-68-21</strain>
    </source>
</reference>
<dbReference type="PANTHER" id="PTHR42970">
    <property type="entry name" value="PECTATE LYASE C-RELATED"/>
    <property type="match status" value="1"/>
</dbReference>
<feature type="signal peptide" evidence="4">
    <location>
        <begin position="1"/>
        <end position="34"/>
    </location>
</feature>
<evidence type="ECO:0000256" key="3">
    <source>
        <dbReference type="SAM" id="MobiDB-lite"/>
    </source>
</evidence>
<keyword evidence="4" id="KW-0732">Signal</keyword>
<evidence type="ECO:0000313" key="5">
    <source>
        <dbReference type="EMBL" id="OYX57786.1"/>
    </source>
</evidence>
<dbReference type="Proteomes" id="UP000216147">
    <property type="component" value="Unassembled WGS sequence"/>
</dbReference>
<dbReference type="EMBL" id="NCEQ01000004">
    <property type="protein sequence ID" value="OYX57786.1"/>
    <property type="molecule type" value="Genomic_DNA"/>
</dbReference>